<gene>
    <name evidence="2" type="ORF">F1728_04295</name>
</gene>
<dbReference type="AlphaFoldDB" id="A0A6I6A7B0"/>
<reference evidence="2 3" key="1">
    <citation type="submission" date="2019-09" db="EMBL/GenBank/DDBJ databases">
        <title>Gimesia benthica sp. nov., a novel bacterium isolated from deep-sea water of the Northwest Indian Ocean.</title>
        <authorList>
            <person name="Dai X."/>
        </authorList>
    </citation>
    <scope>NUCLEOTIDE SEQUENCE [LARGE SCALE GENOMIC DNA]</scope>
    <source>
        <strain evidence="2 3">E7</strain>
    </source>
</reference>
<evidence type="ECO:0000313" key="3">
    <source>
        <dbReference type="Proteomes" id="UP000427281"/>
    </source>
</evidence>
<sequence>MFTPETPPAQSDYVNAINEIRESLSERSLKVLRFQFQQPGRSVTSQDLRDHFGYSSIGASNLLYGNLGKQFAVALPMQTEPEDSSRSRYWKALATGDGSGEHFIWIMRPELANALVQTSLVDPSTDGLIMVPDIDVHTSSISAVEGRQKLVIHLVRERSRSIVSAKKASAESLACEICGFDSTAVYGEEYCEVHHLTPLAELKEDAETSLDDLAIICANCHRIIHLYSPPLTLDQVREKINDELS</sequence>
<dbReference type="GO" id="GO:0003676">
    <property type="term" value="F:nucleic acid binding"/>
    <property type="evidence" value="ECO:0007669"/>
    <property type="project" value="InterPro"/>
</dbReference>
<dbReference type="Pfam" id="PF01844">
    <property type="entry name" value="HNH"/>
    <property type="match status" value="1"/>
</dbReference>
<dbReference type="KEGG" id="gim:F1728_04295"/>
<feature type="domain" description="HNH nuclease" evidence="1">
    <location>
        <begin position="164"/>
        <end position="222"/>
    </location>
</feature>
<dbReference type="EMBL" id="CP043930">
    <property type="protein sequence ID" value="QGQ21956.1"/>
    <property type="molecule type" value="Genomic_DNA"/>
</dbReference>
<organism evidence="2 3">
    <name type="scientific">Gimesia benthica</name>
    <dbReference type="NCBI Taxonomy" id="2608982"/>
    <lineage>
        <taxon>Bacteria</taxon>
        <taxon>Pseudomonadati</taxon>
        <taxon>Planctomycetota</taxon>
        <taxon>Planctomycetia</taxon>
        <taxon>Planctomycetales</taxon>
        <taxon>Planctomycetaceae</taxon>
        <taxon>Gimesia</taxon>
    </lineage>
</organism>
<dbReference type="InterPro" id="IPR002711">
    <property type="entry name" value="HNH"/>
</dbReference>
<proteinExistence type="predicted"/>
<evidence type="ECO:0000259" key="1">
    <source>
        <dbReference type="SMART" id="SM00507"/>
    </source>
</evidence>
<evidence type="ECO:0000313" key="2">
    <source>
        <dbReference type="EMBL" id="QGQ21956.1"/>
    </source>
</evidence>
<dbReference type="Proteomes" id="UP000427281">
    <property type="component" value="Chromosome"/>
</dbReference>
<dbReference type="RefSeq" id="WP_155363047.1">
    <property type="nucleotide sequence ID" value="NZ_CP043930.1"/>
</dbReference>
<dbReference type="SMART" id="SM00507">
    <property type="entry name" value="HNHc"/>
    <property type="match status" value="1"/>
</dbReference>
<name>A0A6I6A7B0_9PLAN</name>
<dbReference type="GO" id="GO:0008270">
    <property type="term" value="F:zinc ion binding"/>
    <property type="evidence" value="ECO:0007669"/>
    <property type="project" value="InterPro"/>
</dbReference>
<accession>A0A6I6A7B0</accession>
<dbReference type="GO" id="GO:0004519">
    <property type="term" value="F:endonuclease activity"/>
    <property type="evidence" value="ECO:0007669"/>
    <property type="project" value="InterPro"/>
</dbReference>
<dbReference type="InterPro" id="IPR003615">
    <property type="entry name" value="HNH_nuc"/>
</dbReference>
<keyword evidence="3" id="KW-1185">Reference proteome</keyword>
<protein>
    <recommendedName>
        <fullName evidence="1">HNH nuclease domain-containing protein</fullName>
    </recommendedName>
</protein>